<dbReference type="OrthoDB" id="39210at10239"/>
<organism evidence="3 4">
    <name type="scientific">Gordonia phage Gsput1</name>
    <dbReference type="NCBI Taxonomy" id="1622193"/>
    <lineage>
        <taxon>Viruses</taxon>
        <taxon>Duplodnaviria</taxon>
        <taxon>Heunggongvirae</taxon>
        <taxon>Uroviricota</taxon>
        <taxon>Caudoviricetes</taxon>
        <taxon>Ruthgordonvirinae</taxon>
        <taxon>Gesputvirus</taxon>
        <taxon>Gesputvirus gsput1</taxon>
    </lineage>
</organism>
<gene>
    <name evidence="3" type="ORF">Gsput1_23</name>
</gene>
<dbReference type="EMBL" id="KP790011">
    <property type="protein sequence ID" value="AKC03048.1"/>
    <property type="molecule type" value="Genomic_DNA"/>
</dbReference>
<dbReference type="KEGG" id="vg:28800862"/>
<proteinExistence type="predicted"/>
<sequence length="154" mass="16977">MDTVDVSANPIVFWVAVIGVVIGMVSVAVPKVRAMLVEVREAREDRERRRAEFAAELRRAKIEHTAQVEAAAAILNDQRVAALMTQLDGIAQQLDAQRVRYEAQIATLSAQLATQSQQLSDTQSALDEALAEIGELRRELAEYRDQHEGLQGIG</sequence>
<dbReference type="RefSeq" id="YP_009275709.1">
    <property type="nucleotide sequence ID" value="NC_030932.1"/>
</dbReference>
<dbReference type="Proteomes" id="UP000033018">
    <property type="component" value="Segment"/>
</dbReference>
<protein>
    <submittedName>
        <fullName evidence="3">Uncharacterized protein</fullName>
    </submittedName>
</protein>
<evidence type="ECO:0000256" key="1">
    <source>
        <dbReference type="SAM" id="Coils"/>
    </source>
</evidence>
<feature type="coiled-coil region" evidence="1">
    <location>
        <begin position="91"/>
        <end position="153"/>
    </location>
</feature>
<reference evidence="3 4" key="1">
    <citation type="journal article" date="2015" name="Sci. Rep.">
        <title>Bacteriophages of wastewater foaming-associated filamentous Gordonia reduce host levels in raw activated sludge.</title>
        <authorList>
            <person name="Liu M."/>
            <person name="Gill J.J."/>
            <person name="Young R."/>
            <person name="Summer E.J."/>
        </authorList>
    </citation>
    <scope>NUCLEOTIDE SEQUENCE [LARGE SCALE GENOMIC DNA]</scope>
</reference>
<keyword evidence="4" id="KW-1185">Reference proteome</keyword>
<keyword evidence="2" id="KW-0472">Membrane</keyword>
<evidence type="ECO:0000256" key="2">
    <source>
        <dbReference type="SAM" id="Phobius"/>
    </source>
</evidence>
<evidence type="ECO:0000313" key="4">
    <source>
        <dbReference type="Proteomes" id="UP000033018"/>
    </source>
</evidence>
<keyword evidence="2" id="KW-1133">Transmembrane helix</keyword>
<name>A0A0E3XAL3_9CAUD</name>
<evidence type="ECO:0000313" key="3">
    <source>
        <dbReference type="EMBL" id="AKC03048.1"/>
    </source>
</evidence>
<feature type="transmembrane region" description="Helical" evidence="2">
    <location>
        <begin position="12"/>
        <end position="30"/>
    </location>
</feature>
<keyword evidence="1" id="KW-0175">Coiled coil</keyword>
<dbReference type="GeneID" id="28800862"/>
<keyword evidence="2" id="KW-0812">Transmembrane</keyword>
<accession>A0A0E3XAL3</accession>